<feature type="domain" description="Aminoglycoside phosphotransferase" evidence="2">
    <location>
        <begin position="249"/>
        <end position="294"/>
    </location>
</feature>
<dbReference type="EMBL" id="CM002798">
    <property type="protein sequence ID" value="KZN90176.1"/>
    <property type="molecule type" value="Genomic_DNA"/>
</dbReference>
<dbReference type="InterPro" id="IPR002575">
    <property type="entry name" value="Aminoglycoside_PTrfase"/>
</dbReference>
<dbReference type="PANTHER" id="PTHR21310">
    <property type="entry name" value="AMINOGLYCOSIDE PHOSPHOTRANSFERASE-RELATED-RELATED"/>
    <property type="match status" value="1"/>
</dbReference>
<proteinExistence type="predicted"/>
<evidence type="ECO:0000313" key="4">
    <source>
        <dbReference type="EMBL" id="KZN90176.1"/>
    </source>
</evidence>
<feature type="domain" description="Azaphilone pigments biosynthesis cluster protein L N-terminal" evidence="3">
    <location>
        <begin position="2"/>
        <end position="92"/>
    </location>
</feature>
<reference evidence="4" key="1">
    <citation type="journal article" date="2014" name="Genome Announc.">
        <title>Complete sequencing and chromosome-scale genome assembly of the industrial progenitor strain P2niaD18 from the penicillin producer Penicillium chrysogenum.</title>
        <authorList>
            <person name="Specht T."/>
            <person name="Dahlmann T.A."/>
            <person name="Zadra I."/>
            <person name="Kurnsteiner H."/>
            <person name="Kuck U."/>
        </authorList>
    </citation>
    <scope>NUCLEOTIDE SEQUENCE [LARGE SCALE GENOMIC DNA]</scope>
    <source>
        <strain evidence="4">P2niaD18</strain>
    </source>
</reference>
<gene>
    <name evidence="4" type="ORF">EN45_002880</name>
</gene>
<evidence type="ECO:0000259" key="3">
    <source>
        <dbReference type="Pfam" id="PF17111"/>
    </source>
</evidence>
<dbReference type="Pfam" id="PF01636">
    <property type="entry name" value="APH"/>
    <property type="match status" value="1"/>
</dbReference>
<accession>A0A167V9D7</accession>
<dbReference type="PhylomeDB" id="A0A167V9D7"/>
<dbReference type="InterPro" id="IPR031348">
    <property type="entry name" value="PigL_N"/>
</dbReference>
<keyword evidence="1" id="KW-0732">Signal</keyword>
<dbReference type="Gene3D" id="3.90.1200.10">
    <property type="match status" value="1"/>
</dbReference>
<protein>
    <submittedName>
        <fullName evidence="4">Uncharacterized protein</fullName>
    </submittedName>
</protein>
<feature type="chain" id="PRO_5007893367" evidence="1">
    <location>
        <begin position="25"/>
        <end position="328"/>
    </location>
</feature>
<organism evidence="4">
    <name type="scientific">Penicillium chrysogenum</name>
    <name type="common">Penicillium notatum</name>
    <dbReference type="NCBI Taxonomy" id="5076"/>
    <lineage>
        <taxon>Eukaryota</taxon>
        <taxon>Fungi</taxon>
        <taxon>Dikarya</taxon>
        <taxon>Ascomycota</taxon>
        <taxon>Pezizomycotina</taxon>
        <taxon>Eurotiomycetes</taxon>
        <taxon>Eurotiomycetidae</taxon>
        <taxon>Eurotiales</taxon>
        <taxon>Aspergillaceae</taxon>
        <taxon>Penicillium</taxon>
        <taxon>Penicillium chrysogenum species complex</taxon>
    </lineage>
</organism>
<dbReference type="CDD" id="cd05120">
    <property type="entry name" value="APH_ChoK_like"/>
    <property type="match status" value="1"/>
</dbReference>
<dbReference type="SUPFAM" id="SSF56112">
    <property type="entry name" value="Protein kinase-like (PK-like)"/>
    <property type="match status" value="1"/>
</dbReference>
<evidence type="ECO:0000259" key="2">
    <source>
        <dbReference type="Pfam" id="PF01636"/>
    </source>
</evidence>
<dbReference type="Proteomes" id="UP000076449">
    <property type="component" value="Chromosome I"/>
</dbReference>
<feature type="signal peptide" evidence="1">
    <location>
        <begin position="1"/>
        <end position="24"/>
    </location>
</feature>
<dbReference type="InterPro" id="IPR051678">
    <property type="entry name" value="AGP_Transferase"/>
</dbReference>
<sequence length="328" mass="36896">MADPLTTAALALAIVSTVLQSTKSLYDAVSSYGSHDKSLGRLQDELQDLAKTLDALKQVVDVEPSMLELLRGPVDRCSKVCHDFEQSIETLNPSAPRNIEDYLGADSLATSTAMTAERAYYHCGRFFIKRGLRPSEYKTTIRGTKHIPRLGKERLQNKAAALRFIRRISNIPVPILYGAFEVDDSFILITEHVDGVSMSSLSEDQKRIVRTEVDQHLSTLRGITSNTIGGPSGIVLPPYRVMRLSDKNEWPQKVSKDGEFVFCHNDLAQHNIIVDPRTLKIQAIIDWEYAGYFPEHFEWPFYERRGPSIALDGEYDDSAELLQFMEAS</sequence>
<dbReference type="Pfam" id="PF17111">
    <property type="entry name" value="PigL_N"/>
    <property type="match status" value="1"/>
</dbReference>
<dbReference type="InterPro" id="IPR011009">
    <property type="entry name" value="Kinase-like_dom_sf"/>
</dbReference>
<evidence type="ECO:0000256" key="1">
    <source>
        <dbReference type="SAM" id="SignalP"/>
    </source>
</evidence>
<dbReference type="PANTHER" id="PTHR21310:SF15">
    <property type="entry name" value="AMINOGLYCOSIDE PHOSPHOTRANSFERASE DOMAIN-CONTAINING PROTEIN"/>
    <property type="match status" value="1"/>
</dbReference>
<dbReference type="AlphaFoldDB" id="A0A167V9D7"/>
<name>A0A167V9D7_PENCH</name>